<protein>
    <submittedName>
        <fullName evidence="1">Uncharacterized protein</fullName>
    </submittedName>
</protein>
<evidence type="ECO:0000313" key="2">
    <source>
        <dbReference type="Proteomes" id="UP000433309"/>
    </source>
</evidence>
<dbReference type="RefSeq" id="WP_154372664.1">
    <property type="nucleotide sequence ID" value="NZ_WKJK01000001.1"/>
</dbReference>
<accession>A0A6I2KWK9</accession>
<organism evidence="1 2">
    <name type="scientific">Duganella guangzhouensis</name>
    <dbReference type="NCBI Taxonomy" id="2666084"/>
    <lineage>
        <taxon>Bacteria</taxon>
        <taxon>Pseudomonadati</taxon>
        <taxon>Pseudomonadota</taxon>
        <taxon>Betaproteobacteria</taxon>
        <taxon>Burkholderiales</taxon>
        <taxon>Oxalobacteraceae</taxon>
        <taxon>Telluria group</taxon>
        <taxon>Duganella</taxon>
    </lineage>
</organism>
<keyword evidence="2" id="KW-1185">Reference proteome</keyword>
<gene>
    <name evidence="1" type="ORF">GJ699_02260</name>
</gene>
<dbReference type="EMBL" id="WKJK01000001">
    <property type="protein sequence ID" value="MRW88804.1"/>
    <property type="molecule type" value="Genomic_DNA"/>
</dbReference>
<comment type="caution">
    <text evidence="1">The sequence shown here is derived from an EMBL/GenBank/DDBJ whole genome shotgun (WGS) entry which is preliminary data.</text>
</comment>
<name>A0A6I2KWK9_9BURK</name>
<dbReference type="Proteomes" id="UP000433309">
    <property type="component" value="Unassembled WGS sequence"/>
</dbReference>
<proteinExistence type="predicted"/>
<sequence length="556" mass="60054">MSDNNENEPLHDNLRDLIGQAISDEIAAGAEQPDWCDSREIDRLADAVLAALRKEAPAPRLDLNIVIDDTLPADTAVLEAGGQSVALVGLGGAPAVTVDSPEFNVLLGKYAAAVADTYQATHAELTAHIETWQRAVTAQAVVAERERAARLALQWSNARMAEGGGYALRNYAQALRDGVDVDERDSDYHWSKSPAAAQQPAPALPDLTCVIHWLENGCDPLNAAKELRAYQKQMGLPDVAELPARQHAQPALSEERRHLLHTVIDCCEILNKRPRPMCRDCADEDGTCPHGGLQCDMDKLFADARAILATSQSAPVAFVPGGVQALADVTGQSVRYGDQEVMPNAPADSALVDAGPRYIANPDDLQTKILHAMYRCAQRGDTVERMHFDVCQVIAAQPSTAQGDAVGQDASKFGRFMRWEYCPECGCLESSLPDEESRTVCAGCGQEWYTKIDYSGVVRTNLQRLVQRAASKDSERDAALPAAVIAWHTAEKARIEAVGKYNGKLAAAKEHDFPGPDVSAEFKVMTDTGNAAHRLLRPMYEAIAAIAAQQSEKGGA</sequence>
<reference evidence="1 2" key="1">
    <citation type="submission" date="2019-11" db="EMBL/GenBank/DDBJ databases">
        <title>Novel species isolated from a subtropical stream in China.</title>
        <authorList>
            <person name="Lu H."/>
        </authorList>
    </citation>
    <scope>NUCLEOTIDE SEQUENCE [LARGE SCALE GENOMIC DNA]</scope>
    <source>
        <strain evidence="1 2">FT80W</strain>
    </source>
</reference>
<evidence type="ECO:0000313" key="1">
    <source>
        <dbReference type="EMBL" id="MRW88804.1"/>
    </source>
</evidence>
<dbReference type="AlphaFoldDB" id="A0A6I2KWK9"/>